<name>A0A7S2XS16_9STRA</name>
<feature type="compositionally biased region" description="Basic and acidic residues" evidence="1">
    <location>
        <begin position="136"/>
        <end position="155"/>
    </location>
</feature>
<gene>
    <name evidence="2" type="ORF">ASEP1449_LOCUS10764</name>
</gene>
<protein>
    <submittedName>
        <fullName evidence="2">Uncharacterized protein</fullName>
    </submittedName>
</protein>
<sequence length="294" mass="32754">MALPRGRKKTNKDVGQSNNNDASVLGSKRREPVRAIATSNVKVGTEGMASTRKKAPQDANAQVSHGTPFASEGNNESKRRRIANPTHQPHNTTPNSVTAVTELSDQHGSFENMYKKDRVSSDLNPDRPDYGYNQHGMEDAHFDANQENVERKEDQEALSSEDPDSDPLEEEDEPHWDAIAQHEPARTDVPIFLSARERRNAADMRFAQALDECNEALNRSIGELVRVAADVSNAQTEKLDDLERSLKQDFIYNEENRAIMQQRLEESATAAQGLFAQLMMRVSQPLLGSKSAKS</sequence>
<feature type="compositionally biased region" description="Polar residues" evidence="1">
    <location>
        <begin position="13"/>
        <end position="22"/>
    </location>
</feature>
<dbReference type="EMBL" id="HBHQ01016122">
    <property type="protein sequence ID" value="CAD9818932.1"/>
    <property type="molecule type" value="Transcribed_RNA"/>
</dbReference>
<proteinExistence type="predicted"/>
<evidence type="ECO:0000256" key="1">
    <source>
        <dbReference type="SAM" id="MobiDB-lite"/>
    </source>
</evidence>
<reference evidence="2" key="1">
    <citation type="submission" date="2021-01" db="EMBL/GenBank/DDBJ databases">
        <authorList>
            <person name="Corre E."/>
            <person name="Pelletier E."/>
            <person name="Niang G."/>
            <person name="Scheremetjew M."/>
            <person name="Finn R."/>
            <person name="Kale V."/>
            <person name="Holt S."/>
            <person name="Cochrane G."/>
            <person name="Meng A."/>
            <person name="Brown T."/>
            <person name="Cohen L."/>
        </authorList>
    </citation>
    <scope>NUCLEOTIDE SEQUENCE</scope>
    <source>
        <strain evidence="2">CCMP2084</strain>
    </source>
</reference>
<feature type="compositionally biased region" description="Basic residues" evidence="1">
    <location>
        <begin position="1"/>
        <end position="10"/>
    </location>
</feature>
<feature type="region of interest" description="Disordered" evidence="1">
    <location>
        <begin position="1"/>
        <end position="173"/>
    </location>
</feature>
<feature type="compositionally biased region" description="Basic and acidic residues" evidence="1">
    <location>
        <begin position="113"/>
        <end position="129"/>
    </location>
</feature>
<feature type="compositionally biased region" description="Polar residues" evidence="1">
    <location>
        <begin position="85"/>
        <end position="109"/>
    </location>
</feature>
<accession>A0A7S2XS16</accession>
<organism evidence="2">
    <name type="scientific">Attheya septentrionalis</name>
    <dbReference type="NCBI Taxonomy" id="420275"/>
    <lineage>
        <taxon>Eukaryota</taxon>
        <taxon>Sar</taxon>
        <taxon>Stramenopiles</taxon>
        <taxon>Ochrophyta</taxon>
        <taxon>Bacillariophyta</taxon>
        <taxon>Coscinodiscophyceae</taxon>
        <taxon>Chaetocerotophycidae</taxon>
        <taxon>Chaetocerotales</taxon>
        <taxon>Attheyaceae</taxon>
        <taxon>Attheya</taxon>
    </lineage>
</organism>
<evidence type="ECO:0000313" key="2">
    <source>
        <dbReference type="EMBL" id="CAD9818932.1"/>
    </source>
</evidence>
<dbReference type="AlphaFoldDB" id="A0A7S2XS16"/>
<feature type="compositionally biased region" description="Acidic residues" evidence="1">
    <location>
        <begin position="159"/>
        <end position="173"/>
    </location>
</feature>